<organism evidence="2 3">
    <name type="scientific">Bdellovibrio svalbardensis</name>
    <dbReference type="NCBI Taxonomy" id="2972972"/>
    <lineage>
        <taxon>Bacteria</taxon>
        <taxon>Pseudomonadati</taxon>
        <taxon>Bdellovibrionota</taxon>
        <taxon>Bdellovibrionia</taxon>
        <taxon>Bdellovibrionales</taxon>
        <taxon>Pseudobdellovibrionaceae</taxon>
        <taxon>Bdellovibrio</taxon>
    </lineage>
</organism>
<comment type="caution">
    <text evidence="2">The sequence shown here is derived from an EMBL/GenBank/DDBJ whole genome shotgun (WGS) entry which is preliminary data.</text>
</comment>
<dbReference type="EMBL" id="JANRMI010000002">
    <property type="protein sequence ID" value="MDG0816380.1"/>
    <property type="molecule type" value="Genomic_DNA"/>
</dbReference>
<feature type="transmembrane region" description="Helical" evidence="1">
    <location>
        <begin position="149"/>
        <end position="168"/>
    </location>
</feature>
<dbReference type="Proteomes" id="UP001152321">
    <property type="component" value="Unassembled WGS sequence"/>
</dbReference>
<feature type="transmembrane region" description="Helical" evidence="1">
    <location>
        <begin position="33"/>
        <end position="53"/>
    </location>
</feature>
<feature type="transmembrane region" description="Helical" evidence="1">
    <location>
        <begin position="198"/>
        <end position="219"/>
    </location>
</feature>
<keyword evidence="3" id="KW-1185">Reference proteome</keyword>
<gene>
    <name evidence="2" type="ORF">NWE73_08400</name>
</gene>
<dbReference type="RefSeq" id="WP_277577858.1">
    <property type="nucleotide sequence ID" value="NZ_JANRMI010000002.1"/>
</dbReference>
<protein>
    <recommendedName>
        <fullName evidence="4">MFS transporter</fullName>
    </recommendedName>
</protein>
<keyword evidence="1" id="KW-1133">Transmembrane helix</keyword>
<dbReference type="PIRSF" id="PIRSF028137">
    <property type="entry name" value="UCP028137"/>
    <property type="match status" value="1"/>
</dbReference>
<evidence type="ECO:0008006" key="4">
    <source>
        <dbReference type="Google" id="ProtNLM"/>
    </source>
</evidence>
<dbReference type="NCBIfam" id="NF041646">
    <property type="entry name" value="VC0807_fam"/>
    <property type="match status" value="1"/>
</dbReference>
<accession>A0ABT6DJI5</accession>
<name>A0ABT6DJI5_9BACT</name>
<proteinExistence type="predicted"/>
<feature type="transmembrane region" description="Helical" evidence="1">
    <location>
        <begin position="65"/>
        <end position="87"/>
    </location>
</feature>
<keyword evidence="1" id="KW-0472">Membrane</keyword>
<dbReference type="InterPro" id="IPR016870">
    <property type="entry name" value="UCP028137"/>
</dbReference>
<sequence>MSTKQETKPENSWLNLIFNIILPVLILNKLTKFIGPLAALLLALAFPLAYGAYDLAKRKKVNALSALGLLNVALTGGLALMGIHGFWFAVKEAAFPTLVGLFVLGSAFTKKPFIEAIFLNPGVMKVDLLEEKLKENGKQQEFHDHLRKATMWLSLSFVFSAVCNFVLARKIFLNIDSNLTTEAQSVILNEQIAKMTTWSMAIIMVPSMIFLMGIFWYLMRGVKQYSGLSTDDLMKT</sequence>
<reference evidence="2" key="1">
    <citation type="submission" date="2022-08" db="EMBL/GenBank/DDBJ databases">
        <title>Novel Bdellovibrio Species Isolated from Svalbard: Designation Bdellovibrio svalbardensis.</title>
        <authorList>
            <person name="Mitchell R.J."/>
            <person name="Choi S.Y."/>
        </authorList>
    </citation>
    <scope>NUCLEOTIDE SEQUENCE</scope>
    <source>
        <strain evidence="2">PAP01</strain>
    </source>
</reference>
<feature type="transmembrane region" description="Helical" evidence="1">
    <location>
        <begin position="12"/>
        <end position="27"/>
    </location>
</feature>
<evidence type="ECO:0000313" key="2">
    <source>
        <dbReference type="EMBL" id="MDG0816380.1"/>
    </source>
</evidence>
<evidence type="ECO:0000313" key="3">
    <source>
        <dbReference type="Proteomes" id="UP001152321"/>
    </source>
</evidence>
<evidence type="ECO:0000256" key="1">
    <source>
        <dbReference type="SAM" id="Phobius"/>
    </source>
</evidence>
<keyword evidence="1" id="KW-0812">Transmembrane</keyword>